<evidence type="ECO:0000256" key="3">
    <source>
        <dbReference type="SAM" id="Coils"/>
    </source>
</evidence>
<dbReference type="InterPro" id="IPR052016">
    <property type="entry name" value="Bact_Sigma-Reg"/>
</dbReference>
<feature type="domain" description="Response regulatory" evidence="4">
    <location>
        <begin position="9"/>
        <end position="125"/>
    </location>
</feature>
<dbReference type="InterPro" id="IPR001789">
    <property type="entry name" value="Sig_transdc_resp-reg_receiver"/>
</dbReference>
<feature type="coiled-coil region" evidence="3">
    <location>
        <begin position="127"/>
        <end position="165"/>
    </location>
</feature>
<organism evidence="6 7">
    <name type="scientific">Variovorax rhizosphaerae</name>
    <dbReference type="NCBI Taxonomy" id="1836200"/>
    <lineage>
        <taxon>Bacteria</taxon>
        <taxon>Pseudomonadati</taxon>
        <taxon>Pseudomonadota</taxon>
        <taxon>Betaproteobacteria</taxon>
        <taxon>Burkholderiales</taxon>
        <taxon>Comamonadaceae</taxon>
        <taxon>Variovorax</taxon>
    </lineage>
</organism>
<evidence type="ECO:0000313" key="7">
    <source>
        <dbReference type="Proteomes" id="UP001385892"/>
    </source>
</evidence>
<name>A0ABU8WY68_9BURK</name>
<dbReference type="InterPro" id="IPR036457">
    <property type="entry name" value="PPM-type-like_dom_sf"/>
</dbReference>
<evidence type="ECO:0000259" key="5">
    <source>
        <dbReference type="PROSITE" id="PS50801"/>
    </source>
</evidence>
<feature type="modified residue" description="4-aspartylphosphate" evidence="2">
    <location>
        <position position="60"/>
    </location>
</feature>
<protein>
    <submittedName>
        <fullName evidence="6">SpoIIE family protein phosphatase</fullName>
    </submittedName>
</protein>
<evidence type="ECO:0000256" key="2">
    <source>
        <dbReference type="PROSITE-ProRule" id="PRU00169"/>
    </source>
</evidence>
<dbReference type="EMBL" id="JBBKZT010000036">
    <property type="protein sequence ID" value="MEJ8852329.1"/>
    <property type="molecule type" value="Genomic_DNA"/>
</dbReference>
<dbReference type="PROSITE" id="PS50801">
    <property type="entry name" value="STAS"/>
    <property type="match status" value="1"/>
</dbReference>
<dbReference type="CDD" id="cd17536">
    <property type="entry name" value="REC_YesN-like"/>
    <property type="match status" value="1"/>
</dbReference>
<gene>
    <name evidence="6" type="ORF">WKW82_37285</name>
</gene>
<dbReference type="PANTHER" id="PTHR43156:SF2">
    <property type="entry name" value="STAGE II SPORULATION PROTEIN E"/>
    <property type="match status" value="1"/>
</dbReference>
<dbReference type="Gene3D" id="3.30.750.24">
    <property type="entry name" value="STAS domain"/>
    <property type="match status" value="1"/>
</dbReference>
<dbReference type="InterPro" id="IPR002645">
    <property type="entry name" value="STAS_dom"/>
</dbReference>
<dbReference type="Pfam" id="PF13466">
    <property type="entry name" value="STAS_2"/>
    <property type="match status" value="1"/>
</dbReference>
<dbReference type="SMART" id="SM00448">
    <property type="entry name" value="REC"/>
    <property type="match status" value="1"/>
</dbReference>
<keyword evidence="1" id="KW-0378">Hydrolase</keyword>
<sequence length="568" mass="61755">MNLDPDSPLALVVDDEPVTRLMVKRALEKFGCAPVLEAADGIAAQAVLREHPDVALVLTDIMMPRMDGLELLRWGRQAVPDAMWIVLSGLETFDSALAAIRLGAFDFLPKSPHTEEMGVAVRNALEKRQLLAERERLHRQLQHKVRELEETSALLRRDLERAEVIQRALLPRSPPPMEGYCIHAVYRPGQHVGGDLYDVVRLGEQHLAFYLADATGHGVTSAMLSVLFKQRLVLVDPATGLALPPAQVLDAVNRSICEAHAAPGLFLTAVFGLLDTSDSSLTLASAGHPPVLHAREGRPTSLIRRTGPALGLAPDAQFRQERIQLLAGDRILLYTDGLLPTGSEHDLELLQQVLASPLSSAQEMLSQLHAGAPAGTDRDDVTILLIDAHAGASWFDNGAELPTGAQDSAPRPEGDVVFYGETEHAAHLALRGRATWMHCDAFHETALAVLDGGRRVVLDLSRCEYMDSTWLGTVHELVARGGVVLSGVTPTVRAMFEELSMEQVQAAIRDDIAAAPEFYALGTGGDDLAAVQKRILHAHEALSTLSDRNREEFKDVVQSLRTEQDGAQ</sequence>
<keyword evidence="2" id="KW-0597">Phosphoprotein</keyword>
<dbReference type="CDD" id="cd07043">
    <property type="entry name" value="STAS_anti-anti-sigma_factors"/>
    <property type="match status" value="1"/>
</dbReference>
<dbReference type="SUPFAM" id="SSF52172">
    <property type="entry name" value="CheY-like"/>
    <property type="match status" value="1"/>
</dbReference>
<dbReference type="PROSITE" id="PS50110">
    <property type="entry name" value="RESPONSE_REGULATORY"/>
    <property type="match status" value="1"/>
</dbReference>
<dbReference type="InterPro" id="IPR001932">
    <property type="entry name" value="PPM-type_phosphatase-like_dom"/>
</dbReference>
<keyword evidence="7" id="KW-1185">Reference proteome</keyword>
<dbReference type="SMART" id="SM00331">
    <property type="entry name" value="PP2C_SIG"/>
    <property type="match status" value="1"/>
</dbReference>
<evidence type="ECO:0000313" key="6">
    <source>
        <dbReference type="EMBL" id="MEJ8852329.1"/>
    </source>
</evidence>
<dbReference type="Gene3D" id="3.60.40.10">
    <property type="entry name" value="PPM-type phosphatase domain"/>
    <property type="match status" value="1"/>
</dbReference>
<dbReference type="Pfam" id="PF07228">
    <property type="entry name" value="SpoIIE"/>
    <property type="match status" value="1"/>
</dbReference>
<dbReference type="SUPFAM" id="SSF52091">
    <property type="entry name" value="SpoIIaa-like"/>
    <property type="match status" value="1"/>
</dbReference>
<dbReference type="SUPFAM" id="SSF81606">
    <property type="entry name" value="PP2C-like"/>
    <property type="match status" value="1"/>
</dbReference>
<evidence type="ECO:0000259" key="4">
    <source>
        <dbReference type="PROSITE" id="PS50110"/>
    </source>
</evidence>
<dbReference type="PANTHER" id="PTHR43156">
    <property type="entry name" value="STAGE II SPORULATION PROTEIN E-RELATED"/>
    <property type="match status" value="1"/>
</dbReference>
<dbReference type="InterPro" id="IPR036513">
    <property type="entry name" value="STAS_dom_sf"/>
</dbReference>
<dbReference type="Gene3D" id="3.40.50.2300">
    <property type="match status" value="1"/>
</dbReference>
<keyword evidence="3" id="KW-0175">Coiled coil</keyword>
<evidence type="ECO:0000256" key="1">
    <source>
        <dbReference type="ARBA" id="ARBA00022801"/>
    </source>
</evidence>
<dbReference type="InterPro" id="IPR011006">
    <property type="entry name" value="CheY-like_superfamily"/>
</dbReference>
<dbReference type="Pfam" id="PF00072">
    <property type="entry name" value="Response_reg"/>
    <property type="match status" value="1"/>
</dbReference>
<dbReference type="Proteomes" id="UP001385892">
    <property type="component" value="Unassembled WGS sequence"/>
</dbReference>
<feature type="domain" description="STAS" evidence="5">
    <location>
        <begin position="428"/>
        <end position="545"/>
    </location>
</feature>
<reference evidence="6 7" key="1">
    <citation type="submission" date="2024-03" db="EMBL/GenBank/DDBJ databases">
        <title>Novel species of the genus Variovorax.</title>
        <authorList>
            <person name="Liu Q."/>
            <person name="Xin Y.-H."/>
        </authorList>
    </citation>
    <scope>NUCLEOTIDE SEQUENCE [LARGE SCALE GENOMIC DNA]</scope>
    <source>
        <strain evidence="6 7">KACC 18900</strain>
    </source>
</reference>
<dbReference type="InterPro" id="IPR058548">
    <property type="entry name" value="MlaB-like_STAS"/>
</dbReference>
<comment type="caution">
    <text evidence="6">The sequence shown here is derived from an EMBL/GenBank/DDBJ whole genome shotgun (WGS) entry which is preliminary data.</text>
</comment>
<dbReference type="RefSeq" id="WP_340348272.1">
    <property type="nucleotide sequence ID" value="NZ_JBBKZT010000036.1"/>
</dbReference>
<proteinExistence type="predicted"/>
<accession>A0ABU8WY68</accession>